<dbReference type="Proteomes" id="UP001017257">
    <property type="component" value="Chromosome"/>
</dbReference>
<keyword evidence="3" id="KW-1185">Reference proteome</keyword>
<dbReference type="EMBL" id="CP102845">
    <property type="protein sequence ID" value="UVF18700.1"/>
    <property type="molecule type" value="Genomic_DNA"/>
</dbReference>
<feature type="signal peptide" evidence="1">
    <location>
        <begin position="1"/>
        <end position="20"/>
    </location>
</feature>
<accession>A0ABY5RN78</accession>
<dbReference type="PROSITE" id="PS51257">
    <property type="entry name" value="PROKAR_LIPOPROTEIN"/>
    <property type="match status" value="1"/>
</dbReference>
<evidence type="ECO:0000313" key="3">
    <source>
        <dbReference type="Proteomes" id="UP001017257"/>
    </source>
</evidence>
<organism evidence="2 3">
    <name type="scientific">Microvirga terrae</name>
    <dbReference type="NCBI Taxonomy" id="2740529"/>
    <lineage>
        <taxon>Bacteria</taxon>
        <taxon>Pseudomonadati</taxon>
        <taxon>Pseudomonadota</taxon>
        <taxon>Alphaproteobacteria</taxon>
        <taxon>Hyphomicrobiales</taxon>
        <taxon>Methylobacteriaceae</taxon>
        <taxon>Microvirga</taxon>
    </lineage>
</organism>
<feature type="chain" id="PRO_5045583042" evidence="1">
    <location>
        <begin position="21"/>
        <end position="98"/>
    </location>
</feature>
<reference evidence="2" key="1">
    <citation type="submission" date="2022-08" db="EMBL/GenBank/DDBJ databases">
        <title>Microvirga terrae sp. nov., isolated from soil.</title>
        <authorList>
            <person name="Kim K.H."/>
            <person name="Seo Y.L."/>
            <person name="Kim J.M."/>
            <person name="Lee J.K."/>
            <person name="Han D.M."/>
            <person name="Jeon C.O."/>
        </authorList>
    </citation>
    <scope>NUCLEOTIDE SEQUENCE</scope>
    <source>
        <strain evidence="2">R24</strain>
    </source>
</reference>
<gene>
    <name evidence="2" type="ORF">HPT29_019745</name>
</gene>
<keyword evidence="1" id="KW-0732">Signal</keyword>
<evidence type="ECO:0000256" key="1">
    <source>
        <dbReference type="SAM" id="SignalP"/>
    </source>
</evidence>
<name>A0ABY5RN78_9HYPH</name>
<dbReference type="RefSeq" id="WP_173948861.1">
    <property type="nucleotide sequence ID" value="NZ_CP102845.1"/>
</dbReference>
<sequence length="98" mass="10656">MRLVVIASVLTIGFACQAAAQTSPATSADAVTATRSEMRELIEAVQATAKASRENVDHARVVPDLLYQILTKLDKIEDKLDKVETTLKETQASASRKR</sequence>
<protein>
    <submittedName>
        <fullName evidence="2">Uncharacterized protein</fullName>
    </submittedName>
</protein>
<evidence type="ECO:0000313" key="2">
    <source>
        <dbReference type="EMBL" id="UVF18700.1"/>
    </source>
</evidence>
<proteinExistence type="predicted"/>